<gene>
    <name evidence="1" type="ORF">AYI68_g3436</name>
</gene>
<dbReference type="EMBL" id="LSSL01001530">
    <property type="protein sequence ID" value="OLY82444.1"/>
    <property type="molecule type" value="Genomic_DNA"/>
</dbReference>
<sequence>MNSIIDYIKTISLLELGYLNIEDDTFSMANDLFFVKSFLFFPLSRAVFLSRLKKKSIPKYMKYALLCCCAKLIPRPKFFKGGMNLVGSRYADEAFKLLKSNLSDITIDKIFSSVILSVHYANFSKLNHSLYLIGK</sequence>
<dbReference type="Proteomes" id="UP000187455">
    <property type="component" value="Unassembled WGS sequence"/>
</dbReference>
<name>A0A1R0GZX0_9FUNG</name>
<evidence type="ECO:0000313" key="2">
    <source>
        <dbReference type="Proteomes" id="UP000187455"/>
    </source>
</evidence>
<keyword evidence="2" id="KW-1185">Reference proteome</keyword>
<organism evidence="1 2">
    <name type="scientific">Smittium mucronatum</name>
    <dbReference type="NCBI Taxonomy" id="133383"/>
    <lineage>
        <taxon>Eukaryota</taxon>
        <taxon>Fungi</taxon>
        <taxon>Fungi incertae sedis</taxon>
        <taxon>Zoopagomycota</taxon>
        <taxon>Kickxellomycotina</taxon>
        <taxon>Harpellomycetes</taxon>
        <taxon>Harpellales</taxon>
        <taxon>Legeriomycetaceae</taxon>
        <taxon>Smittium</taxon>
    </lineage>
</organism>
<reference evidence="1 2" key="1">
    <citation type="journal article" date="2016" name="Mol. Biol. Evol.">
        <title>Genome-Wide Survey of Gut Fungi (Harpellales) Reveals the First Horizontally Transferred Ubiquitin Gene from a Mosquito Host.</title>
        <authorList>
            <person name="Wang Y."/>
            <person name="White M.M."/>
            <person name="Kvist S."/>
            <person name="Moncalvo J.M."/>
        </authorList>
    </citation>
    <scope>NUCLEOTIDE SEQUENCE [LARGE SCALE GENOMIC DNA]</scope>
    <source>
        <strain evidence="1 2">ALG-7-W6</strain>
    </source>
</reference>
<proteinExistence type="predicted"/>
<protein>
    <submittedName>
        <fullName evidence="1">Uncharacterized protein</fullName>
    </submittedName>
</protein>
<dbReference type="OrthoDB" id="10560299at2759"/>
<evidence type="ECO:0000313" key="1">
    <source>
        <dbReference type="EMBL" id="OLY82444.1"/>
    </source>
</evidence>
<accession>A0A1R0GZX0</accession>
<comment type="caution">
    <text evidence="1">The sequence shown here is derived from an EMBL/GenBank/DDBJ whole genome shotgun (WGS) entry which is preliminary data.</text>
</comment>
<dbReference type="AlphaFoldDB" id="A0A1R0GZX0"/>